<feature type="region of interest" description="Disordered" evidence="20">
    <location>
        <begin position="538"/>
        <end position="583"/>
    </location>
</feature>
<feature type="domain" description="FAM65 N-terminal" evidence="21">
    <location>
        <begin position="2"/>
        <end position="314"/>
    </location>
</feature>
<dbReference type="InterPro" id="IPR011989">
    <property type="entry name" value="ARM-like"/>
</dbReference>
<dbReference type="GO" id="GO:0006935">
    <property type="term" value="P:chemotaxis"/>
    <property type="evidence" value="ECO:0007669"/>
    <property type="project" value="UniProtKB-KW"/>
</dbReference>
<dbReference type="InterPro" id="IPR016024">
    <property type="entry name" value="ARM-type_fold"/>
</dbReference>
<evidence type="ECO:0000256" key="20">
    <source>
        <dbReference type="SAM" id="MobiDB-lite"/>
    </source>
</evidence>
<evidence type="ECO:0000256" key="10">
    <source>
        <dbReference type="ARBA" id="ARBA00022541"/>
    </source>
</evidence>
<dbReference type="AlphaFoldDB" id="A0A8C6M7W4"/>
<dbReference type="GO" id="GO:0016324">
    <property type="term" value="C:apical plasma membrane"/>
    <property type="evidence" value="ECO:0007669"/>
    <property type="project" value="UniProtKB-SubCell"/>
</dbReference>
<evidence type="ECO:0000256" key="17">
    <source>
        <dbReference type="ARBA" id="ARBA00023212"/>
    </source>
</evidence>
<evidence type="ECO:0000256" key="6">
    <source>
        <dbReference type="ARBA" id="ARBA00013627"/>
    </source>
</evidence>
<feature type="coiled-coil region" evidence="19">
    <location>
        <begin position="471"/>
        <end position="501"/>
    </location>
</feature>
<evidence type="ECO:0000256" key="9">
    <source>
        <dbReference type="ARBA" id="ARBA00022500"/>
    </source>
</evidence>
<keyword evidence="14" id="KW-0130">Cell adhesion</keyword>
<accession>A0A8C6M7W4</accession>
<name>A0A8C6M7W4_NOTFU</name>
<feature type="compositionally biased region" description="Low complexity" evidence="20">
    <location>
        <begin position="342"/>
        <end position="357"/>
    </location>
</feature>
<feature type="region of interest" description="Disordered" evidence="20">
    <location>
        <begin position="340"/>
        <end position="362"/>
    </location>
</feature>
<dbReference type="SUPFAM" id="SSF48371">
    <property type="entry name" value="ARM repeat"/>
    <property type="match status" value="1"/>
</dbReference>
<keyword evidence="16" id="KW-0472">Membrane</keyword>
<organism evidence="22 23">
    <name type="scientific">Nothobranchius furzeri</name>
    <name type="common">Turquoise killifish</name>
    <dbReference type="NCBI Taxonomy" id="105023"/>
    <lineage>
        <taxon>Eukaryota</taxon>
        <taxon>Metazoa</taxon>
        <taxon>Chordata</taxon>
        <taxon>Craniata</taxon>
        <taxon>Vertebrata</taxon>
        <taxon>Euteleostomi</taxon>
        <taxon>Actinopterygii</taxon>
        <taxon>Neopterygii</taxon>
        <taxon>Teleostei</taxon>
        <taxon>Neoteleostei</taxon>
        <taxon>Acanthomorphata</taxon>
        <taxon>Ovalentaria</taxon>
        <taxon>Atherinomorphae</taxon>
        <taxon>Cyprinodontiformes</taxon>
        <taxon>Nothobranchiidae</taxon>
        <taxon>Nothobranchius</taxon>
    </lineage>
</organism>
<sequence length="912" mass="100432">MRPHLSGHKGGSSSREPQPKRLEEIYMALKQGLDEYLEVHQTELDKLTSLMKDMKRNSRLGVLYDLDKQIKSIERYMRRLEFHISKVDELYEAFCIQSRLRDGASRMKQAFSSSPSTKGTKESIAEVNRRYKEYTEVNVCWIMEKLGLLQESDFSLIMSLIGLAGFARLCPGDQYEIFMRYGRQRWKLKGRIEVNSRQSWDGDEMVFMPLISDLINIKVTELKGLATHVLVGSVICETKELFTAMPQVVAVDINDLGTIKLNLEVTWYPFDVEDLTLSSGNLSKAAALQRRVSIYSQGTPETPTFQDNSFFSALPDDVFENGGCGVAECKRLSYTFSDASGSTPSPAQSFSQSQSNPEITTREDSIAEEHLRTESQRNSCYNCGSAAPSLCSDGHLSTVAPEDVFLDPADELKPVELDTEEPGSLTRQLVKRLTSSEVVPSGGSSAEGGGSLSWAGEGSRAFLESSLEEAIHSLLMKLESLTHRCRELQDLEQEVMRLEDLLKCRLPGHRSRSSSLSLTVESALESFDFLNTSDFDDDDTGDDNAGVSSPPQKSPSQHSEARGHLSEALTEDTGVGNSVAGSPMPLTTGNENLDVAIVIHLQYCNHLIQVQLLLIVAGVYRSLSSHLRLSPNVLAAAGVLAERPRLMTLWSECSGSSGLFHTTLDRVFQHMKQSYAAALQERHPRSADTGQNIPVALRSVCFLDLAATHTPSPPGAAAATLSRDVLTVFQFHNYILEHEVQDMQTHLLHLAREESFAEILSSGDSSLCLAELEEVALSTLWPRNITLKILASLLTAEDPQVSKAAADYLSSGASNRHFRTRAVECYTQALSEAGVQSQRAACSALGCLQAVESIKTVISMCDSADEELRHVAIETLLAFGDEGRLAYEQLDTVVGEMIRLGTRRGNAVTTAF</sequence>
<keyword evidence="18" id="KW-0966">Cell projection</keyword>
<evidence type="ECO:0000256" key="14">
    <source>
        <dbReference type="ARBA" id="ARBA00022889"/>
    </source>
</evidence>
<proteinExistence type="inferred from homology"/>
<dbReference type="PANTHER" id="PTHR15829:SF2">
    <property type="entry name" value="RHO FAMILY-INTERACTING CELL POLARIZATION REGULATOR 2"/>
    <property type="match status" value="1"/>
</dbReference>
<reference evidence="22" key="1">
    <citation type="submission" date="2014-08" db="EMBL/GenBank/DDBJ databases">
        <authorList>
            <person name="Senf B."/>
            <person name="Petzold A."/>
            <person name="Downie B.R."/>
            <person name="Koch P."/>
            <person name="Platzer M."/>
        </authorList>
    </citation>
    <scope>NUCLEOTIDE SEQUENCE [LARGE SCALE GENOMIC DNA]</scope>
    <source>
        <strain evidence="22">GRZ</strain>
    </source>
</reference>
<dbReference type="Gene3D" id="1.25.10.10">
    <property type="entry name" value="Leucine-rich Repeat Variant"/>
    <property type="match status" value="1"/>
</dbReference>
<dbReference type="GO" id="GO:0005856">
    <property type="term" value="C:cytoskeleton"/>
    <property type="evidence" value="ECO:0007669"/>
    <property type="project" value="UniProtKB-SubCell"/>
</dbReference>
<keyword evidence="7" id="KW-1003">Cell membrane</keyword>
<evidence type="ECO:0000256" key="2">
    <source>
        <dbReference type="ARBA" id="ARBA00004245"/>
    </source>
</evidence>
<comment type="similarity">
    <text evidence="5">Belongs to the RIPOR family.</text>
</comment>
<evidence type="ECO:0000256" key="1">
    <source>
        <dbReference type="ARBA" id="ARBA00004221"/>
    </source>
</evidence>
<evidence type="ECO:0000256" key="12">
    <source>
        <dbReference type="ARBA" id="ARBA00022740"/>
    </source>
</evidence>
<keyword evidence="8" id="KW-0963">Cytoplasm</keyword>
<evidence type="ECO:0000256" key="11">
    <source>
        <dbReference type="ARBA" id="ARBA00022700"/>
    </source>
</evidence>
<dbReference type="GO" id="GO:0030154">
    <property type="term" value="P:cell differentiation"/>
    <property type="evidence" value="ECO:0007669"/>
    <property type="project" value="UniProtKB-KW"/>
</dbReference>
<evidence type="ECO:0000256" key="15">
    <source>
        <dbReference type="ARBA" id="ARBA00023054"/>
    </source>
</evidence>
<dbReference type="GO" id="GO:0007155">
    <property type="term" value="P:cell adhesion"/>
    <property type="evidence" value="ECO:0007669"/>
    <property type="project" value="UniProtKB-KW"/>
</dbReference>
<reference evidence="22" key="3">
    <citation type="submission" date="2025-09" db="UniProtKB">
        <authorList>
            <consortium name="Ensembl"/>
        </authorList>
    </citation>
    <scope>IDENTIFICATION</scope>
</reference>
<dbReference type="GeneTree" id="ENSGT00940000153717"/>
<evidence type="ECO:0000256" key="3">
    <source>
        <dbReference type="ARBA" id="ARBA00004289"/>
    </source>
</evidence>
<keyword evidence="10" id="KW-0517">Myogenesis</keyword>
<dbReference type="Pfam" id="PF15903">
    <property type="entry name" value="PL48"/>
    <property type="match status" value="1"/>
</dbReference>
<evidence type="ECO:0000259" key="21">
    <source>
        <dbReference type="Pfam" id="PF15903"/>
    </source>
</evidence>
<protein>
    <recommendedName>
        <fullName evidence="6">Rho family-interacting cell polarization regulator 2</fullName>
    </recommendedName>
</protein>
<gene>
    <name evidence="22" type="primary">RIPOR2</name>
</gene>
<feature type="compositionally biased region" description="Low complexity" evidence="20">
    <location>
        <begin position="548"/>
        <end position="558"/>
    </location>
</feature>
<evidence type="ECO:0000256" key="16">
    <source>
        <dbReference type="ARBA" id="ARBA00023136"/>
    </source>
</evidence>
<dbReference type="Proteomes" id="UP000694548">
    <property type="component" value="Chromosome sgr19"/>
</dbReference>
<keyword evidence="11" id="KW-0734">Signal transduction inhibitor</keyword>
<keyword evidence="23" id="KW-1185">Reference proteome</keyword>
<keyword evidence="15 19" id="KW-0175">Coiled coil</keyword>
<dbReference type="GO" id="GO:0007605">
    <property type="term" value="P:sensory perception of sound"/>
    <property type="evidence" value="ECO:0007669"/>
    <property type="project" value="UniProtKB-KW"/>
</dbReference>
<dbReference type="InterPro" id="IPR031780">
    <property type="entry name" value="FAM65_N"/>
</dbReference>
<evidence type="ECO:0000256" key="8">
    <source>
        <dbReference type="ARBA" id="ARBA00022490"/>
    </source>
</evidence>
<keyword evidence="12" id="KW-1009">Hearing</keyword>
<evidence type="ECO:0000256" key="4">
    <source>
        <dbReference type="ARBA" id="ARBA00004486"/>
    </source>
</evidence>
<dbReference type="PANTHER" id="PTHR15829">
    <property type="entry name" value="PROTEIN KINASE PKN/PRK1, EFFECTOR"/>
    <property type="match status" value="1"/>
</dbReference>
<dbReference type="GO" id="GO:0060171">
    <property type="term" value="C:stereocilium membrane"/>
    <property type="evidence" value="ECO:0007669"/>
    <property type="project" value="UniProtKB-SubCell"/>
</dbReference>
<evidence type="ECO:0000313" key="22">
    <source>
        <dbReference type="Ensembl" id="ENSNFUP00015031338.1"/>
    </source>
</evidence>
<evidence type="ECO:0000313" key="23">
    <source>
        <dbReference type="Proteomes" id="UP000694548"/>
    </source>
</evidence>
<reference evidence="22" key="2">
    <citation type="submission" date="2025-08" db="UniProtKB">
        <authorList>
            <consortium name="Ensembl"/>
        </authorList>
    </citation>
    <scope>IDENTIFICATION</scope>
</reference>
<evidence type="ECO:0000256" key="5">
    <source>
        <dbReference type="ARBA" id="ARBA00005744"/>
    </source>
</evidence>
<comment type="subcellular location">
    <subcellularLocation>
        <location evidence="1">Apical cell membrane</location>
    </subcellularLocation>
    <subcellularLocation>
        <location evidence="4">Cell projection</location>
        <location evidence="4">Filopodium</location>
    </subcellularLocation>
    <subcellularLocation>
        <location evidence="3">Cell projection</location>
        <location evidence="3">Stereocilium membrane</location>
    </subcellularLocation>
    <subcellularLocation>
        <location evidence="2">Cytoplasm</location>
        <location evidence="2">Cytoskeleton</location>
    </subcellularLocation>
</comment>
<dbReference type="Ensembl" id="ENSNFUT00015032756.1">
    <property type="protein sequence ID" value="ENSNFUP00015031338.1"/>
    <property type="gene ID" value="ENSNFUG00015014773.1"/>
</dbReference>
<keyword evidence="13" id="KW-0221">Differentiation</keyword>
<dbReference type="GO" id="GO:0007517">
    <property type="term" value="P:muscle organ development"/>
    <property type="evidence" value="ECO:0007669"/>
    <property type="project" value="UniProtKB-KW"/>
</dbReference>
<keyword evidence="9" id="KW-0145">Chemotaxis</keyword>
<dbReference type="GO" id="GO:0030175">
    <property type="term" value="C:filopodium"/>
    <property type="evidence" value="ECO:0007669"/>
    <property type="project" value="UniProtKB-SubCell"/>
</dbReference>
<evidence type="ECO:0000256" key="7">
    <source>
        <dbReference type="ARBA" id="ARBA00022475"/>
    </source>
</evidence>
<evidence type="ECO:0000256" key="19">
    <source>
        <dbReference type="SAM" id="Coils"/>
    </source>
</evidence>
<evidence type="ECO:0000256" key="18">
    <source>
        <dbReference type="ARBA" id="ARBA00023273"/>
    </source>
</evidence>
<dbReference type="GO" id="GO:0009968">
    <property type="term" value="P:negative regulation of signal transduction"/>
    <property type="evidence" value="ECO:0007669"/>
    <property type="project" value="UniProtKB-KW"/>
</dbReference>
<keyword evidence="17" id="KW-0206">Cytoskeleton</keyword>
<evidence type="ECO:0000256" key="13">
    <source>
        <dbReference type="ARBA" id="ARBA00022782"/>
    </source>
</evidence>
<dbReference type="InterPro" id="IPR026136">
    <property type="entry name" value="RIPOR3"/>
</dbReference>